<dbReference type="NCBIfam" id="NF004685">
    <property type="entry name" value="PRK06029.1"/>
    <property type="match status" value="1"/>
</dbReference>
<feature type="binding site" evidence="1">
    <location>
        <position position="119"/>
    </location>
    <ligand>
        <name>FMN</name>
        <dbReference type="ChEBI" id="CHEBI:58210"/>
    </ligand>
</feature>
<keyword evidence="1" id="KW-0637">Prenyltransferase</keyword>
<dbReference type="SUPFAM" id="SSF52507">
    <property type="entry name" value="Homo-oligomeric flavin-containing Cys decarboxylases, HFCD"/>
    <property type="match status" value="1"/>
</dbReference>
<dbReference type="NCBIfam" id="TIGR00421">
    <property type="entry name" value="ubiX_pad"/>
    <property type="match status" value="1"/>
</dbReference>
<dbReference type="GO" id="GO:0106141">
    <property type="term" value="F:flavin prenyltransferase activity"/>
    <property type="evidence" value="ECO:0007669"/>
    <property type="project" value="UniProtKB-EC"/>
</dbReference>
<feature type="binding site" evidence="1">
    <location>
        <position position="33"/>
    </location>
    <ligand>
        <name>FMN</name>
        <dbReference type="ChEBI" id="CHEBI:58210"/>
    </ligand>
</feature>
<dbReference type="GO" id="GO:0071513">
    <property type="term" value="C:phosphopantothenoylcysteine decarboxylase complex"/>
    <property type="evidence" value="ECO:0007669"/>
    <property type="project" value="TreeGrafter"/>
</dbReference>
<dbReference type="GO" id="GO:0004633">
    <property type="term" value="F:phosphopantothenoylcysteine decarboxylase activity"/>
    <property type="evidence" value="ECO:0007669"/>
    <property type="project" value="TreeGrafter"/>
</dbReference>
<dbReference type="InterPro" id="IPR036551">
    <property type="entry name" value="Flavin_trans-like"/>
</dbReference>
<dbReference type="HAMAP" id="MF_01984">
    <property type="entry name" value="ubiX_pad"/>
    <property type="match status" value="1"/>
</dbReference>
<evidence type="ECO:0000256" key="1">
    <source>
        <dbReference type="HAMAP-Rule" id="MF_01984"/>
    </source>
</evidence>
<feature type="domain" description="Flavoprotein" evidence="2">
    <location>
        <begin position="1"/>
        <end position="170"/>
    </location>
</feature>
<feature type="binding site" evidence="1">
    <location>
        <begin position="9"/>
        <end position="11"/>
    </location>
    <ligand>
        <name>FMN</name>
        <dbReference type="ChEBI" id="CHEBI:58210"/>
    </ligand>
</feature>
<dbReference type="Pfam" id="PF02441">
    <property type="entry name" value="Flavoprotein"/>
    <property type="match status" value="1"/>
</dbReference>
<keyword evidence="1" id="KW-0285">Flavoprotein</keyword>
<dbReference type="HOGENOM" id="CLU_074522_0_1_2"/>
<dbReference type="GO" id="GO:0015937">
    <property type="term" value="P:coenzyme A biosynthetic process"/>
    <property type="evidence" value="ECO:0007669"/>
    <property type="project" value="TreeGrafter"/>
</dbReference>
<dbReference type="GeneID" id="8827647"/>
<evidence type="ECO:0000313" key="4">
    <source>
        <dbReference type="Proteomes" id="UP000001400"/>
    </source>
</evidence>
<comment type="catalytic activity">
    <reaction evidence="1">
        <text>dimethylallyl phosphate + FMNH2 = prenylated FMNH2 + phosphate</text>
        <dbReference type="Rhea" id="RHEA:37743"/>
        <dbReference type="ChEBI" id="CHEBI:43474"/>
        <dbReference type="ChEBI" id="CHEBI:57618"/>
        <dbReference type="ChEBI" id="CHEBI:87467"/>
        <dbReference type="ChEBI" id="CHEBI:88052"/>
        <dbReference type="EC" id="2.5.1.129"/>
    </reaction>
</comment>
<dbReference type="EMBL" id="CP001941">
    <property type="protein sequence ID" value="ADD08512.1"/>
    <property type="molecule type" value="Genomic_DNA"/>
</dbReference>
<dbReference type="STRING" id="439481.Aboo_0701"/>
<dbReference type="AlphaFoldDB" id="B5I9L7"/>
<feature type="binding site" evidence="1">
    <location>
        <position position="165"/>
    </location>
    <ligand>
        <name>dimethylallyl phosphate</name>
        <dbReference type="ChEBI" id="CHEBI:88052"/>
    </ligand>
</feature>
<sequence length="183" mass="20150">MKIIVGITGASGSILGIKLLESLKAHDVSLILSENAKKIIKYETDYKEEDLINLSSRIYNNNEMDADIASGTTRFDSLVIVPCSTSTLSKIACGIADNLITRVASVALKERRKVILVPRETPLSPIILENMLKLSKIGVDILPPVPAFYLKPKKIDDVVNYIVGKILDSLGIEHKLYKPYSPQ</sequence>
<protein>
    <recommendedName>
        <fullName evidence="1">Flavin prenyltransferase UbiX</fullName>
        <ecNumber evidence="1">2.5.1.129</ecNumber>
    </recommendedName>
</protein>
<comment type="similarity">
    <text evidence="1">Belongs to the UbiX/PAD1 family.</text>
</comment>
<dbReference type="Gene3D" id="3.40.50.1950">
    <property type="entry name" value="Flavin prenyltransferase-like"/>
    <property type="match status" value="1"/>
</dbReference>
<dbReference type="OrthoDB" id="9540at2157"/>
<evidence type="ECO:0000259" key="2">
    <source>
        <dbReference type="Pfam" id="PF02441"/>
    </source>
</evidence>
<gene>
    <name evidence="1" type="primary">ubiX</name>
    <name evidence="3" type="ordered locus">Aboo_0701</name>
</gene>
<dbReference type="RefSeq" id="WP_008082230.1">
    <property type="nucleotide sequence ID" value="NC_013926.1"/>
</dbReference>
<keyword evidence="1" id="KW-0808">Transferase</keyword>
<organism evidence="3 4">
    <name type="scientific">Aciduliprofundum boonei (strain DSM 19572 / T469)</name>
    <dbReference type="NCBI Taxonomy" id="439481"/>
    <lineage>
        <taxon>Archaea</taxon>
        <taxon>Methanobacteriati</taxon>
        <taxon>Thermoplasmatota</taxon>
        <taxon>DHVE2 group</taxon>
        <taxon>Candidatus Aciduliprofundum</taxon>
    </lineage>
</organism>
<dbReference type="GO" id="GO:0010181">
    <property type="term" value="F:FMN binding"/>
    <property type="evidence" value="ECO:0007669"/>
    <property type="project" value="TreeGrafter"/>
</dbReference>
<dbReference type="InterPro" id="IPR003382">
    <property type="entry name" value="Flavoprotein"/>
</dbReference>
<dbReference type="eggNOG" id="arCOG01703">
    <property type="taxonomic scope" value="Archaea"/>
</dbReference>
<dbReference type="PANTHER" id="PTHR14359">
    <property type="entry name" value="HOMO-OLIGOMERIC FLAVIN CONTAINING CYS DECARBOXYLASE FAMILY"/>
    <property type="match status" value="1"/>
</dbReference>
<accession>B5I9L7</accession>
<keyword evidence="4" id="KW-1185">Reference proteome</keyword>
<reference evidence="3" key="1">
    <citation type="submission" date="2010-02" db="EMBL/GenBank/DDBJ databases">
        <title>Complete sequence of Aciduliprofundum boonei T469.</title>
        <authorList>
            <consortium name="US DOE Joint Genome Institute"/>
            <person name="Lucas S."/>
            <person name="Copeland A."/>
            <person name="Lapidus A."/>
            <person name="Cheng J.-F."/>
            <person name="Bruce D."/>
            <person name="Goodwin L."/>
            <person name="Pitluck S."/>
            <person name="Saunders E."/>
            <person name="Detter J.C."/>
            <person name="Han C."/>
            <person name="Tapia R."/>
            <person name="Land M."/>
            <person name="Hauser L."/>
            <person name="Kyrpides N."/>
            <person name="Mikhailova N."/>
            <person name="Flores G."/>
            <person name="Reysenbach A.-L."/>
            <person name="Woyke T."/>
        </authorList>
    </citation>
    <scope>NUCLEOTIDE SEQUENCE</scope>
    <source>
        <strain evidence="3">T469</strain>
    </source>
</reference>
<dbReference type="InterPro" id="IPR004507">
    <property type="entry name" value="UbiX-like"/>
</dbReference>
<comment type="function">
    <text evidence="1">Flavin prenyltransferase that catalyzes the synthesis of the prenylated FMN cofactor (prenyl-FMN) for 4-hydroxy-3-polyprenylbenzoic acid decarboxylase UbiD. The prenyltransferase is metal-independent and links a dimethylallyl moiety from dimethylallyl monophosphate (DMAP) to the flavin N5 and C6 atoms of FMN.</text>
</comment>
<feature type="binding site" evidence="1">
    <location>
        <position position="149"/>
    </location>
    <ligand>
        <name>dimethylallyl phosphate</name>
        <dbReference type="ChEBI" id="CHEBI:88052"/>
    </ligand>
</feature>
<evidence type="ECO:0000313" key="3">
    <source>
        <dbReference type="EMBL" id="ADD08512.1"/>
    </source>
</evidence>
<keyword evidence="1" id="KW-0288">FMN</keyword>
<proteinExistence type="inferred from homology"/>
<name>B5I9L7_ACIB4</name>
<dbReference type="PANTHER" id="PTHR14359:SF6">
    <property type="entry name" value="PHOSPHOPANTOTHENOYLCYSTEINE DECARBOXYLASE"/>
    <property type="match status" value="1"/>
</dbReference>
<dbReference type="Proteomes" id="UP000001400">
    <property type="component" value="Chromosome"/>
</dbReference>
<dbReference type="KEGG" id="abi:Aboo_0701"/>
<feature type="binding site" evidence="1">
    <location>
        <begin position="84"/>
        <end position="87"/>
    </location>
    <ligand>
        <name>FMN</name>
        <dbReference type="ChEBI" id="CHEBI:58210"/>
    </ligand>
</feature>
<dbReference type="EC" id="2.5.1.129" evidence="1"/>
<comment type="caution">
    <text evidence="1">Lacks conserved residue(s) required for the propagation of feature annotation.</text>
</comment>